<protein>
    <submittedName>
        <fullName evidence="3">Alpha/beta hydrolase</fullName>
    </submittedName>
</protein>
<sequence length="340" mass="37121">MRKFLTATLALSLFFQAGLRADLTAQSTDAAASDNKPVDDSVPSESTNFNLPFITTGGSQFWTDHLWRDGHRIQKNHLTGHWRLLDGQNVRRAWGTKEQCITALNQRCPKSDPATQQAPKHYVILLHGLMRTSGSMKGLEDNLAQNGFPNSIRFSYASTRASIGQHAAALREMIEELPPDATFSFVGHSMGNIVVRHLVGDLQAAGDPKNVLPRCEAMVMLGPPNQGAAIARRLAPTKVFGWVTGEGGMQLGERWDEFEKHLACPPFPFLIIAGDLPAPVLNPLVDGQSDFIVSLDEARLDGATGFETVPALHSFLMDDATSVEKTVAFLKEHAPDSATR</sequence>
<reference evidence="3 4" key="1">
    <citation type="submission" date="2019-08" db="EMBL/GenBank/DDBJ databases">
        <authorList>
            <person name="Dhanesh K."/>
            <person name="Kumar G."/>
            <person name="Sasikala C."/>
            <person name="Venkata Ramana C."/>
        </authorList>
    </citation>
    <scope>NUCLEOTIDE SEQUENCE [LARGE SCALE GENOMIC DNA]</scope>
    <source>
        <strain evidence="3 4">JC645</strain>
    </source>
</reference>
<dbReference type="RefSeq" id="WP_150075965.1">
    <property type="nucleotide sequence ID" value="NZ_VWOX01000004.1"/>
</dbReference>
<dbReference type="InterPro" id="IPR029058">
    <property type="entry name" value="AB_hydrolase_fold"/>
</dbReference>
<evidence type="ECO:0000313" key="3">
    <source>
        <dbReference type="EMBL" id="KAA5544357.1"/>
    </source>
</evidence>
<dbReference type="Proteomes" id="UP000324479">
    <property type="component" value="Unassembled WGS sequence"/>
</dbReference>
<dbReference type="PANTHER" id="PTHR37946:SF1">
    <property type="entry name" value="SLL1969 PROTEIN"/>
    <property type="match status" value="1"/>
</dbReference>
<dbReference type="SUPFAM" id="SSF53474">
    <property type="entry name" value="alpha/beta-Hydrolases"/>
    <property type="match status" value="1"/>
</dbReference>
<evidence type="ECO:0000256" key="1">
    <source>
        <dbReference type="SAM" id="SignalP"/>
    </source>
</evidence>
<keyword evidence="3" id="KW-0378">Hydrolase</keyword>
<keyword evidence="1" id="KW-0732">Signal</keyword>
<dbReference type="Pfam" id="PF05057">
    <property type="entry name" value="DUF676"/>
    <property type="match status" value="1"/>
</dbReference>
<feature type="domain" description="DUF676" evidence="2">
    <location>
        <begin position="118"/>
        <end position="211"/>
    </location>
</feature>
<dbReference type="PANTHER" id="PTHR37946">
    <property type="entry name" value="SLL1969 PROTEIN"/>
    <property type="match status" value="1"/>
</dbReference>
<dbReference type="EMBL" id="VWOX01000004">
    <property type="protein sequence ID" value="KAA5544357.1"/>
    <property type="molecule type" value="Genomic_DNA"/>
</dbReference>
<gene>
    <name evidence="3" type="ORF">FYK55_08390</name>
</gene>
<proteinExistence type="predicted"/>
<dbReference type="GO" id="GO:0016787">
    <property type="term" value="F:hydrolase activity"/>
    <property type="evidence" value="ECO:0007669"/>
    <property type="project" value="UniProtKB-KW"/>
</dbReference>
<feature type="chain" id="PRO_5024293856" evidence="1">
    <location>
        <begin position="21"/>
        <end position="340"/>
    </location>
</feature>
<dbReference type="InterPro" id="IPR007751">
    <property type="entry name" value="DUF676_lipase-like"/>
</dbReference>
<evidence type="ECO:0000259" key="2">
    <source>
        <dbReference type="Pfam" id="PF05057"/>
    </source>
</evidence>
<evidence type="ECO:0000313" key="4">
    <source>
        <dbReference type="Proteomes" id="UP000324479"/>
    </source>
</evidence>
<dbReference type="Gene3D" id="3.40.50.1820">
    <property type="entry name" value="alpha/beta hydrolase"/>
    <property type="match status" value="1"/>
</dbReference>
<feature type="signal peptide" evidence="1">
    <location>
        <begin position="1"/>
        <end position="20"/>
    </location>
</feature>
<keyword evidence="4" id="KW-1185">Reference proteome</keyword>
<accession>A0A5M6D9Y0</accession>
<comment type="caution">
    <text evidence="3">The sequence shown here is derived from an EMBL/GenBank/DDBJ whole genome shotgun (WGS) entry which is preliminary data.</text>
</comment>
<organism evidence="3 4">
    <name type="scientific">Roseiconus nitratireducens</name>
    <dbReference type="NCBI Taxonomy" id="2605748"/>
    <lineage>
        <taxon>Bacteria</taxon>
        <taxon>Pseudomonadati</taxon>
        <taxon>Planctomycetota</taxon>
        <taxon>Planctomycetia</taxon>
        <taxon>Pirellulales</taxon>
        <taxon>Pirellulaceae</taxon>
        <taxon>Roseiconus</taxon>
    </lineage>
</organism>
<dbReference type="AlphaFoldDB" id="A0A5M6D9Y0"/>
<name>A0A5M6D9Y0_9BACT</name>